<evidence type="ECO:0000313" key="2">
    <source>
        <dbReference type="EMBL" id="KAK2953460.1"/>
    </source>
</evidence>
<evidence type="ECO:0000256" key="1">
    <source>
        <dbReference type="SAM" id="MobiDB-lite"/>
    </source>
</evidence>
<protein>
    <submittedName>
        <fullName evidence="2">Uncharacterized protein</fullName>
    </submittedName>
</protein>
<proteinExistence type="predicted"/>
<comment type="caution">
    <text evidence="2">The sequence shown here is derived from an EMBL/GenBank/DDBJ whole genome shotgun (WGS) entry which is preliminary data.</text>
</comment>
<feature type="region of interest" description="Disordered" evidence="1">
    <location>
        <begin position="138"/>
        <end position="162"/>
    </location>
</feature>
<feature type="compositionally biased region" description="Polar residues" evidence="1">
    <location>
        <begin position="143"/>
        <end position="152"/>
    </location>
</feature>
<name>A0ABQ9XQH6_9EUKA</name>
<gene>
    <name evidence="2" type="ORF">BLNAU_11594</name>
</gene>
<accession>A0ABQ9XQH6</accession>
<dbReference type="Proteomes" id="UP001281761">
    <property type="component" value="Unassembled WGS sequence"/>
</dbReference>
<keyword evidence="3" id="KW-1185">Reference proteome</keyword>
<reference evidence="2 3" key="1">
    <citation type="journal article" date="2022" name="bioRxiv">
        <title>Genomics of Preaxostyla Flagellates Illuminates Evolutionary Transitions and the Path Towards Mitochondrial Loss.</title>
        <authorList>
            <person name="Novak L.V.F."/>
            <person name="Treitli S.C."/>
            <person name="Pyrih J."/>
            <person name="Halakuc P."/>
            <person name="Pipaliya S.V."/>
            <person name="Vacek V."/>
            <person name="Brzon O."/>
            <person name="Soukal P."/>
            <person name="Eme L."/>
            <person name="Dacks J.B."/>
            <person name="Karnkowska A."/>
            <person name="Elias M."/>
            <person name="Hampl V."/>
        </authorList>
    </citation>
    <scope>NUCLEOTIDE SEQUENCE [LARGE SCALE GENOMIC DNA]</scope>
    <source>
        <strain evidence="2">NAU3</strain>
        <tissue evidence="2">Gut</tissue>
    </source>
</reference>
<dbReference type="EMBL" id="JARBJD010000091">
    <property type="protein sequence ID" value="KAK2953460.1"/>
    <property type="molecule type" value="Genomic_DNA"/>
</dbReference>
<evidence type="ECO:0000313" key="3">
    <source>
        <dbReference type="Proteomes" id="UP001281761"/>
    </source>
</evidence>
<sequence>MSEALNQRDQERYLKLQTEKEQHFSGAEYTLSGDQLALDFARLTIEVEDLLYDDASNFLSSSKSQFRSSYSTLKRSQSASHRKKQTTISAKARKLFGPSRSFIMAQEFPEHKQPSYLKNPHLSLVDRKIELLRQEIRDKLANRPTQRSQSAPSRRKELERRRKLEEPFEKQFLEDNIWLSAKTTQELCSERPSAIMEQLVLTKEKNEKARISQVFKLNQLREQAKADKLELAISTAHTFTSHPSFSNTRQIPTNTNQNSNTPISTSSTFCSTCIRFCEADSVAATRFVCGTEKVAFPTTSPNHPPIFSLLLRPSDHTQTVFSSDIFKTSVVERTVESTTIS</sequence>
<organism evidence="2 3">
    <name type="scientific">Blattamonas nauphoetae</name>
    <dbReference type="NCBI Taxonomy" id="2049346"/>
    <lineage>
        <taxon>Eukaryota</taxon>
        <taxon>Metamonada</taxon>
        <taxon>Preaxostyla</taxon>
        <taxon>Oxymonadida</taxon>
        <taxon>Blattamonas</taxon>
    </lineage>
</organism>